<dbReference type="Proteomes" id="UP000184041">
    <property type="component" value="Unassembled WGS sequence"/>
</dbReference>
<evidence type="ECO:0000259" key="1">
    <source>
        <dbReference type="Pfam" id="PF20613"/>
    </source>
</evidence>
<feature type="domain" description="HipA-like kinase" evidence="1">
    <location>
        <begin position="39"/>
        <end position="171"/>
    </location>
</feature>
<dbReference type="Pfam" id="PF20613">
    <property type="entry name" value="HipA_2"/>
    <property type="match status" value="1"/>
</dbReference>
<keyword evidence="3" id="KW-1185">Reference proteome</keyword>
<dbReference type="RefSeq" id="WP_073066252.1">
    <property type="nucleotide sequence ID" value="NZ_FQUS01000017.1"/>
</dbReference>
<reference evidence="2 3" key="1">
    <citation type="submission" date="2016-11" db="EMBL/GenBank/DDBJ databases">
        <authorList>
            <person name="Jaros S."/>
            <person name="Januszkiewicz K."/>
            <person name="Wedrychowicz H."/>
        </authorList>
    </citation>
    <scope>NUCLEOTIDE SEQUENCE [LARGE SCALE GENOMIC DNA]</scope>
    <source>
        <strain evidence="2 3">DSM 21986</strain>
    </source>
</reference>
<dbReference type="AlphaFoldDB" id="A0A1M5GHT3"/>
<sequence length="262" mass="30493">MSLAVYEALTFEREVVGGRNIPWLLTVKTEDGLASYVTKFFVHRDIEQQNALSREIYTSVLAGELGLSTPDFALITLDEAFKESLPPGLEKKLERKHTRFAFGSKFIPGANTYTPTLLTRELADYDIESIFAFDVLVLNMDRRNKKPNILLRDDQYYLIDHEHTFALPANDIEPRQLLSRYGFKDHIFYEVLNRKTKYGHKPEFGTFRELFHRLNIDILDDYAEALLDKGYETDDCLVIKQYLRELKQDISYFMNVVEGTIQ</sequence>
<organism evidence="2 3">
    <name type="scientific">Fodinibius roseus</name>
    <dbReference type="NCBI Taxonomy" id="1194090"/>
    <lineage>
        <taxon>Bacteria</taxon>
        <taxon>Pseudomonadati</taxon>
        <taxon>Balneolota</taxon>
        <taxon>Balneolia</taxon>
        <taxon>Balneolales</taxon>
        <taxon>Balneolaceae</taxon>
        <taxon>Fodinibius</taxon>
    </lineage>
</organism>
<dbReference type="EMBL" id="FQUS01000017">
    <property type="protein sequence ID" value="SHG03330.1"/>
    <property type="molecule type" value="Genomic_DNA"/>
</dbReference>
<proteinExistence type="predicted"/>
<protein>
    <recommendedName>
        <fullName evidence="1">HipA-like kinase domain-containing protein</fullName>
    </recommendedName>
</protein>
<accession>A0A1M5GHT3</accession>
<dbReference type="STRING" id="1194090.SAMN05443144_11760"/>
<name>A0A1M5GHT3_9BACT</name>
<gene>
    <name evidence="2" type="ORF">SAMN05443144_11760</name>
</gene>
<evidence type="ECO:0000313" key="2">
    <source>
        <dbReference type="EMBL" id="SHG03330.1"/>
    </source>
</evidence>
<dbReference type="OrthoDB" id="1339734at2"/>
<evidence type="ECO:0000313" key="3">
    <source>
        <dbReference type="Proteomes" id="UP000184041"/>
    </source>
</evidence>
<dbReference type="InterPro" id="IPR046748">
    <property type="entry name" value="HipA_2"/>
</dbReference>